<dbReference type="AGR" id="MGI:1196435"/>
<reference evidence="2" key="8">
    <citation type="journal article" date="2005" name="Science">
        <title>Antisense Transcription in the Mammalian Transcriptome.</title>
        <authorList>
            <consortium name="RIKEN Genome Exploration Research Group and Genome Science Group (Genome Network Project Core Group) and the FANTOM Consortium"/>
        </authorList>
    </citation>
    <scope>NUCLEOTIDE SEQUENCE</scope>
    <source>
        <strain evidence="2">C57BL/6J</strain>
        <tissue evidence="2">Bone marrow</tissue>
    </source>
</reference>
<feature type="transmembrane region" description="Helical" evidence="1">
    <location>
        <begin position="49"/>
        <end position="70"/>
    </location>
</feature>
<dbReference type="EMBL" id="AK149623">
    <property type="protein sequence ID" value="BAE28992.1"/>
    <property type="molecule type" value="mRNA"/>
</dbReference>
<keyword evidence="1" id="KW-0472">Membrane</keyword>
<reference evidence="2" key="4">
    <citation type="journal article" date="2001" name="Nature">
        <title>Functional annotation of a full-length mouse cDNA collection.</title>
        <authorList>
            <consortium name="The RIKEN Genome Exploration Research Group Phase II Team and the FANTOM Consortium"/>
        </authorList>
    </citation>
    <scope>NUCLEOTIDE SEQUENCE</scope>
    <source>
        <strain evidence="2">C57BL/6J</strain>
        <tissue evidence="2">Bone marrow</tissue>
    </source>
</reference>
<reference evidence="2" key="2">
    <citation type="journal article" date="2000" name="Genome Res.">
        <title>Normalization and subtraction of cap-trapper-selected cDNAs to prepare full-length cDNA libraries for rapid discovery of new genes.</title>
        <authorList>
            <person name="Carninci P."/>
            <person name="Shibata Y."/>
            <person name="Hayatsu N."/>
            <person name="Sugahara Y."/>
            <person name="Shibata K."/>
            <person name="Itoh M."/>
            <person name="Konno H."/>
            <person name="Okazaki Y."/>
            <person name="Muramatsu M."/>
            <person name="Hayashizaki Y."/>
        </authorList>
    </citation>
    <scope>NUCLEOTIDE SEQUENCE</scope>
    <source>
        <strain evidence="2">C57BL/6J</strain>
        <tissue evidence="2">Bone marrow</tissue>
    </source>
</reference>
<protein>
    <submittedName>
        <fullName evidence="2">Uncharacterized protein</fullName>
    </submittedName>
</protein>
<evidence type="ECO:0000256" key="1">
    <source>
        <dbReference type="SAM" id="Phobius"/>
    </source>
</evidence>
<accession>Q3UEB9</accession>
<dbReference type="AlphaFoldDB" id="Q3UEB9"/>
<evidence type="ECO:0000313" key="2">
    <source>
        <dbReference type="EMBL" id="BAE28992.1"/>
    </source>
</evidence>
<organism evidence="2">
    <name type="scientific">Mus musculus</name>
    <name type="common">Mouse</name>
    <dbReference type="NCBI Taxonomy" id="10090"/>
    <lineage>
        <taxon>Eukaryota</taxon>
        <taxon>Metazoa</taxon>
        <taxon>Chordata</taxon>
        <taxon>Craniata</taxon>
        <taxon>Vertebrata</taxon>
        <taxon>Euteleostomi</taxon>
        <taxon>Mammalia</taxon>
        <taxon>Eutheria</taxon>
        <taxon>Euarchontoglires</taxon>
        <taxon>Glires</taxon>
        <taxon>Rodentia</taxon>
        <taxon>Myomorpha</taxon>
        <taxon>Muroidea</taxon>
        <taxon>Muridae</taxon>
        <taxon>Murinae</taxon>
        <taxon>Mus</taxon>
        <taxon>Mus</taxon>
    </lineage>
</organism>
<reference evidence="2" key="5">
    <citation type="journal article" date="2002" name="Nature">
        <title>Analysis of the mouse transcriptome based on functional annotation of 60,770 full-length cDNAs.</title>
        <authorList>
            <consortium name="The FANTOM Consortium and the RIKEN Genome Exploration Research Group Phase I and II Team"/>
        </authorList>
    </citation>
    <scope>NUCLEOTIDE SEQUENCE</scope>
    <source>
        <strain evidence="2">C57BL/6J</strain>
        <tissue evidence="2">Bone marrow</tissue>
    </source>
</reference>
<dbReference type="MGI" id="MGI:1196435">
    <property type="gene designation" value="D1Ertd448e"/>
</dbReference>
<evidence type="ECO:0000313" key="3">
    <source>
        <dbReference type="MGI" id="MGI:1196435"/>
    </source>
</evidence>
<name>Q3UEB9_MOUSE</name>
<reference evidence="2" key="7">
    <citation type="journal article" date="2005" name="Science">
        <title>The Transcriptional Landscape of the Mammalian Genome.</title>
        <authorList>
            <consortium name="The FANTOM Consortium"/>
            <consortium name="Riken Genome Exploration Research Group and Genome Science Group (Genome Network Project Core Group)"/>
        </authorList>
    </citation>
    <scope>NUCLEOTIDE SEQUENCE</scope>
    <source>
        <strain evidence="2">C57BL/6J</strain>
        <tissue evidence="2">Bone marrow</tissue>
    </source>
</reference>
<reference evidence="2" key="1">
    <citation type="journal article" date="1999" name="Methods Enzymol.">
        <title>High-efficiency full-length cDNA cloning.</title>
        <authorList>
            <person name="Carninci P."/>
            <person name="Hayashizaki Y."/>
        </authorList>
    </citation>
    <scope>NUCLEOTIDE SEQUENCE</scope>
    <source>
        <strain evidence="2">C57BL/6J</strain>
        <tissue evidence="2">Bone marrow</tissue>
    </source>
</reference>
<reference evidence="2" key="6">
    <citation type="submission" date="2004-03" db="EMBL/GenBank/DDBJ databases">
        <authorList>
            <person name="Arakawa T."/>
            <person name="Carninci P."/>
            <person name="Fukuda S."/>
            <person name="Hashizume W."/>
            <person name="Hayashida K."/>
            <person name="Hori F."/>
            <person name="Iida J."/>
            <person name="Imamura K."/>
            <person name="Imotani K."/>
            <person name="Itoh M."/>
            <person name="Kanagawa S."/>
            <person name="Kawai J."/>
            <person name="Kojima M."/>
            <person name="Konno H."/>
            <person name="Murata M."/>
            <person name="Nakamura M."/>
            <person name="Ninomiya N."/>
            <person name="Nishiyori H."/>
            <person name="Nomura K."/>
            <person name="Ohno M."/>
            <person name="Sakazume N."/>
            <person name="Sano H."/>
            <person name="Sasaki D."/>
            <person name="Shibata K."/>
            <person name="Shiraki T."/>
            <person name="Tagami M."/>
            <person name="Tagami Y."/>
            <person name="Waki K."/>
            <person name="Watahiki A."/>
            <person name="Muramatsu M."/>
            <person name="Hayashizaki Y."/>
        </authorList>
    </citation>
    <scope>NUCLEOTIDE SEQUENCE</scope>
    <source>
        <strain evidence="2">C57BL/6J</strain>
        <tissue evidence="2">Bone marrow</tissue>
    </source>
</reference>
<keyword evidence="1" id="KW-1133">Transmembrane helix</keyword>
<sequence>MRFCLALKPRLLSCMQSSLFWGFFPLSFYLTCTFRFLPSSQFRFSSLYVFIKFYFHILNGLSDSMLMFVFSW</sequence>
<gene>
    <name evidence="3" type="primary">D1Ertd448e</name>
</gene>
<keyword evidence="1" id="KW-0812">Transmembrane</keyword>
<proteinExistence type="evidence at transcript level"/>
<feature type="transmembrane region" description="Helical" evidence="1">
    <location>
        <begin position="20"/>
        <end position="37"/>
    </location>
</feature>
<reference evidence="2" key="3">
    <citation type="journal article" date="2000" name="Genome Res.">
        <title>RIKEN integrated sequence analysis (RISA) system--384-format sequencing pipeline with 384 multicapillary sequencer.</title>
        <authorList>
            <person name="Shibata K."/>
            <person name="Itoh M."/>
            <person name="Aizawa K."/>
            <person name="Nagaoka S."/>
            <person name="Sasaki N."/>
            <person name="Carninci P."/>
            <person name="Konno H."/>
            <person name="Akiyama J."/>
            <person name="Nishi K."/>
            <person name="Kitsunai T."/>
            <person name="Tashiro H."/>
            <person name="Itoh M."/>
            <person name="Sumi N."/>
            <person name="Ishii Y."/>
            <person name="Nakamura S."/>
            <person name="Hazama M."/>
            <person name="Nishine T."/>
            <person name="Harada A."/>
            <person name="Yamamoto R."/>
            <person name="Matsumoto H."/>
            <person name="Sakaguchi S."/>
            <person name="Ikegami T."/>
            <person name="Kashiwagi K."/>
            <person name="Fujiwake S."/>
            <person name="Inoue K."/>
            <person name="Togawa Y."/>
            <person name="Izawa M."/>
            <person name="Ohara E."/>
            <person name="Watahiki M."/>
            <person name="Yoneda Y."/>
            <person name="Ishikawa T."/>
            <person name="Ozawa K."/>
            <person name="Tanaka T."/>
            <person name="Matsuura S."/>
            <person name="Kawai J."/>
            <person name="Okazaki Y."/>
            <person name="Muramatsu M."/>
            <person name="Inoue Y."/>
            <person name="Kira A."/>
            <person name="Hayashizaki Y."/>
        </authorList>
    </citation>
    <scope>NUCLEOTIDE SEQUENCE</scope>
    <source>
        <strain evidence="2">C57BL/6J</strain>
        <tissue evidence="2">Bone marrow</tissue>
    </source>
</reference>